<sequence length="1670" mass="200737">MDNLVEEQNSTHYENDDRKIEEINQKEDQAHCNQQNYINQLDEQPKVHQIVQDSIVKNENENHQQIIQLQENIKNAKLEIEQNIKKYTSLEYEFNDVQSCLQKQIKTLQDEFNNQHKEYQSQIKQYQNQIDNKQSEIEKFQVQLQKSEQKYQKLQEVQLEQNNQHRIDIESLIERLQQSESSKDILQQELQKHQTNLDIISKQKIEIESYNIQLSEQNKLFDIIKQDNKIIIENLDKKLKKEEQKTYDTNNEKLQLEQSFQKQLNEKNEQLKKIQNEINQLNQQLISYKSLEQKIEKDNIDINDLKQKQEHIINVNEQYKIKVKQQEDIISQFIDENTQFKKQVEDQQNQIIELKEQCWKEIEQKSHFDIKYQSLQEEIDEAELKINLLESKLLDQQNIQKQNESISFQNLQKLQNNISSLNQKLVEDKQIYEDKIQELDNLLQQEQHNNQMIRKQEEDLNIQIEQLNIQKEDLEKQIKQNSQQILFLDQLILDLKIKNQSQKDEITYLIQQIDENNLKSTQDFSYQVQLTQKLNQYEDIILELQKNKSQLQLELVQIKESSSIEKTQILQVLSNTKEEIKISEENIKEKLKDKNRIILNLKLDIKNIQQHISQQQEENNNYNQKLQQSEENNSELIKQIEIQIFKLMKIKIQQNNLNKLNHHSNLNQNLNIKLKIKRLRITQSNKTIVSNNEIQKDKKIEQLQQELTEAITNLEINKQTYEAQFFTLREELNKQYDEMLKNKLNIQKIQLSNQYDQQNFELTNDIQIQKQLFLDSQQELKQLKDQQILNKNSYQKDIEDLTQLTKYLEYQKKIMIQKFQIEIDIQKCQIIQEQSNNEQSLEKINQQQQQIQDLVVKQEQLHIDLEHMQLILKQKQEKEVKLLNDFNSQSLLLEETQLNLHSKVQYIKDQEQQYQAEIQSLKDKGFGLNNQIMKLEQQILQLQNQHQIELQQNSKNIEFKINQENQNILIQLRFNYEMTLKQQLWHFKNKKKECKMKMMHYKFKLINQQKQQSQEQLERIHEQRQQELALLKNQRIEQDDLIQSLQKSQIQLKERENQLGQLNISFSIIQEELYQMEQKYENKILSQKQKHESQIDDLHKLIQELKQQLNTVESEGRMMQNSLNEMEILDFKCKELKTENEELKLKIQELLKQPDQQKIEIYNNQIKEKSDQINELNQLIQKQKQEHFEIQQKFIQERDQLNNIIVELKGDIQDQKKLIIQQQAQIQSITLQYQSKQNQESSNLINFNPYLQNHSYQQAQTGEKQNTITQKEFQILEKKSKEQLNQIYCFEVVIRRENKSVKLKQSRNSTSMETIVEKCAALQQIIDEQSIINSKLNVEIGLFKQQNEQLKEDIRVCYQELKELRIISQEKFRLESELQQALTVVAEQDNKSNMLDLNKLLNQELSEKNKKQFEELESLGKQLKQIEKQKQKIQEKLNDTIEELEKLKNLHYISQQEQDQKNAKLIGLERLLQSQLQDFSILESQYKDSIKNCQILKQQLDELYIISNREIDELNKDRQQKEQRIKQMQEDIQNLIKDVHIQKDFQARQKQVSNAPLTKKDKIVVESLANRVQELEMLNKTMKDQFSEKIINLKNELEERVSYIQLLAYHLSKAYPNLTESDLIEKEDIKVIQQLKKRQNIQEILEKTMIENLQLREQIKLLGAELNKKK</sequence>
<name>A0A8S1SQ81_9CILI</name>
<dbReference type="OrthoDB" id="310142at2759"/>
<feature type="coiled-coil region" evidence="1">
    <location>
        <begin position="1497"/>
        <end position="1538"/>
    </location>
</feature>
<evidence type="ECO:0000313" key="2">
    <source>
        <dbReference type="EMBL" id="CAD8141519.1"/>
    </source>
</evidence>
<proteinExistence type="predicted"/>
<feature type="coiled-coil region" evidence="1">
    <location>
        <begin position="1088"/>
        <end position="1218"/>
    </location>
</feature>
<accession>A0A8S1SQ81</accession>
<evidence type="ECO:0000313" key="3">
    <source>
        <dbReference type="Proteomes" id="UP000689195"/>
    </source>
</evidence>
<feature type="coiled-coil region" evidence="1">
    <location>
        <begin position="1003"/>
        <end position="1034"/>
    </location>
</feature>
<feature type="coiled-coil region" evidence="1">
    <location>
        <begin position="59"/>
        <end position="491"/>
    </location>
</feature>
<organism evidence="2 3">
    <name type="scientific">Paramecium pentaurelia</name>
    <dbReference type="NCBI Taxonomy" id="43138"/>
    <lineage>
        <taxon>Eukaryota</taxon>
        <taxon>Sar</taxon>
        <taxon>Alveolata</taxon>
        <taxon>Ciliophora</taxon>
        <taxon>Intramacronucleata</taxon>
        <taxon>Oligohymenophorea</taxon>
        <taxon>Peniculida</taxon>
        <taxon>Parameciidae</taxon>
        <taxon>Paramecium</taxon>
    </lineage>
</organism>
<feature type="coiled-coil region" evidence="1">
    <location>
        <begin position="527"/>
        <end position="639"/>
    </location>
</feature>
<evidence type="ECO:0000256" key="1">
    <source>
        <dbReference type="SAM" id="Coils"/>
    </source>
</evidence>
<feature type="coiled-coil region" evidence="1">
    <location>
        <begin position="904"/>
        <end position="952"/>
    </location>
</feature>
<feature type="coiled-coil region" evidence="1">
    <location>
        <begin position="1333"/>
        <end position="1367"/>
    </location>
</feature>
<feature type="coiled-coil region" evidence="1">
    <location>
        <begin position="830"/>
        <end position="861"/>
    </location>
</feature>
<comment type="caution">
    <text evidence="2">The sequence shown here is derived from an EMBL/GenBank/DDBJ whole genome shotgun (WGS) entry which is preliminary data.</text>
</comment>
<keyword evidence="1" id="KW-0175">Coiled coil</keyword>
<dbReference type="EMBL" id="CAJJDO010000010">
    <property type="protein sequence ID" value="CAD8141519.1"/>
    <property type="molecule type" value="Genomic_DNA"/>
</dbReference>
<gene>
    <name evidence="2" type="ORF">PPENT_87.1.T0100168</name>
</gene>
<reference evidence="2" key="1">
    <citation type="submission" date="2021-01" db="EMBL/GenBank/DDBJ databases">
        <authorList>
            <consortium name="Genoscope - CEA"/>
            <person name="William W."/>
        </authorList>
    </citation>
    <scope>NUCLEOTIDE SEQUENCE</scope>
</reference>
<dbReference type="Proteomes" id="UP000689195">
    <property type="component" value="Unassembled WGS sequence"/>
</dbReference>
<feature type="coiled-coil region" evidence="1">
    <location>
        <begin position="700"/>
        <end position="786"/>
    </location>
</feature>
<protein>
    <submittedName>
        <fullName evidence="2">Uncharacterized protein</fullName>
    </submittedName>
</protein>
<keyword evidence="3" id="KW-1185">Reference proteome</keyword>
<feature type="coiled-coil region" evidence="1">
    <location>
        <begin position="1402"/>
        <end position="1450"/>
    </location>
</feature>